<gene>
    <name evidence="1" type="ORF">H8L09_17065</name>
</gene>
<organism evidence="1 2">
    <name type="scientific">Klebsiella quasipneumoniae</name>
    <dbReference type="NCBI Taxonomy" id="1463165"/>
    <lineage>
        <taxon>Bacteria</taxon>
        <taxon>Pseudomonadati</taxon>
        <taxon>Pseudomonadota</taxon>
        <taxon>Gammaproteobacteria</taxon>
        <taxon>Enterobacterales</taxon>
        <taxon>Enterobacteriaceae</taxon>
        <taxon>Klebsiella/Raoultella group</taxon>
        <taxon>Klebsiella</taxon>
        <taxon>Klebsiella pneumoniae complex</taxon>
    </lineage>
</organism>
<dbReference type="Proteomes" id="UP000646540">
    <property type="component" value="Unassembled WGS sequence"/>
</dbReference>
<name>A0A8H9ZR42_9ENTR</name>
<evidence type="ECO:0000313" key="2">
    <source>
        <dbReference type="Proteomes" id="UP000646540"/>
    </source>
</evidence>
<evidence type="ECO:0000313" key="1">
    <source>
        <dbReference type="EMBL" id="MBC5047067.1"/>
    </source>
</evidence>
<sequence>MYLKVKLMKGKGLVGQDPNTGKAYIINTGLSFTGVTSNGEKCSVINTARVESLQDVPERMIVIHGDTVLTGDLLISPDQKWKLVEIM</sequence>
<accession>A0A8H9ZR42</accession>
<reference evidence="1" key="1">
    <citation type="submission" date="2020-08" db="EMBL/GenBank/DDBJ databases">
        <title>Genomic evolution and epidemiology of Klebsiella pneumoniae from a major hospital in Beijing, China, over a fifteen-year period: dissemination of known and novel high-risk clones.</title>
        <authorList>
            <person name="Palmieri M."/>
        </authorList>
    </citation>
    <scope>NUCLEOTIDE SEQUENCE</scope>
    <source>
        <strain evidence="1">K7050</strain>
    </source>
</reference>
<protein>
    <submittedName>
        <fullName evidence="1">Uncharacterized protein</fullName>
    </submittedName>
</protein>
<dbReference type="AlphaFoldDB" id="A0A8H9ZR42"/>
<comment type="caution">
    <text evidence="1">The sequence shown here is derived from an EMBL/GenBank/DDBJ whole genome shotgun (WGS) entry which is preliminary data.</text>
</comment>
<dbReference type="RefSeq" id="WP_065800053.1">
    <property type="nucleotide sequence ID" value="NZ_BQTW01000001.1"/>
</dbReference>
<proteinExistence type="predicted"/>
<dbReference type="EMBL" id="JACNQW010000010">
    <property type="protein sequence ID" value="MBC5047067.1"/>
    <property type="molecule type" value="Genomic_DNA"/>
</dbReference>